<dbReference type="Proteomes" id="UP000275408">
    <property type="component" value="Unassembled WGS sequence"/>
</dbReference>
<feature type="domain" description="Fibronectin type-II" evidence="9">
    <location>
        <begin position="1132"/>
        <end position="1178"/>
    </location>
</feature>
<evidence type="ECO:0000256" key="7">
    <source>
        <dbReference type="SAM" id="MobiDB-lite"/>
    </source>
</evidence>
<keyword evidence="8" id="KW-0732">Signal</keyword>
<feature type="chain" id="PRO_5018105108" description="PA14 domain-containing protein" evidence="8">
    <location>
        <begin position="23"/>
        <end position="1188"/>
    </location>
</feature>
<feature type="domain" description="4Fe-4S ferredoxin-type" evidence="10">
    <location>
        <begin position="899"/>
        <end position="930"/>
    </location>
</feature>
<dbReference type="InterPro" id="IPR036195">
    <property type="entry name" value="AbfB_ABD_sf"/>
</dbReference>
<dbReference type="SMART" id="SM00758">
    <property type="entry name" value="PA14"/>
    <property type="match status" value="1"/>
</dbReference>
<comment type="caution">
    <text evidence="12">The sequence shown here is derived from an EMBL/GenBank/DDBJ whole genome shotgun (WGS) entry which is preliminary data.</text>
</comment>
<dbReference type="InterPro" id="IPR000562">
    <property type="entry name" value="FN_type2_dom"/>
</dbReference>
<dbReference type="GO" id="GO:0046556">
    <property type="term" value="F:alpha-L-arabinofuranosidase activity"/>
    <property type="evidence" value="ECO:0007669"/>
    <property type="project" value="InterPro"/>
</dbReference>
<feature type="compositionally biased region" description="Low complexity" evidence="7">
    <location>
        <begin position="607"/>
        <end position="621"/>
    </location>
</feature>
<dbReference type="OrthoDB" id="5990263at2759"/>
<organism evidence="12 13">
    <name type="scientific">Pocillopora damicornis</name>
    <name type="common">Cauliflower coral</name>
    <name type="synonym">Millepora damicornis</name>
    <dbReference type="NCBI Taxonomy" id="46731"/>
    <lineage>
        <taxon>Eukaryota</taxon>
        <taxon>Metazoa</taxon>
        <taxon>Cnidaria</taxon>
        <taxon>Anthozoa</taxon>
        <taxon>Hexacorallia</taxon>
        <taxon>Scleractinia</taxon>
        <taxon>Astrocoeniina</taxon>
        <taxon>Pocilloporidae</taxon>
        <taxon>Pocillopora</taxon>
    </lineage>
</organism>
<dbReference type="InterPro" id="IPR017896">
    <property type="entry name" value="4Fe4S_Fe-S-bd"/>
</dbReference>
<dbReference type="SUPFAM" id="SSF57440">
    <property type="entry name" value="Kringle-like"/>
    <property type="match status" value="3"/>
</dbReference>
<evidence type="ECO:0000313" key="13">
    <source>
        <dbReference type="Proteomes" id="UP000275408"/>
    </source>
</evidence>
<comment type="similarity">
    <text evidence="2">Belongs to the seminal plasma protein family.</text>
</comment>
<feature type="domain" description="Fibronectin type-II" evidence="9">
    <location>
        <begin position="791"/>
        <end position="837"/>
    </location>
</feature>
<feature type="region of interest" description="Disordered" evidence="7">
    <location>
        <begin position="592"/>
        <end position="628"/>
    </location>
</feature>
<evidence type="ECO:0000256" key="3">
    <source>
        <dbReference type="ARBA" id="ARBA00022525"/>
    </source>
</evidence>
<dbReference type="GO" id="GO:0005576">
    <property type="term" value="C:extracellular region"/>
    <property type="evidence" value="ECO:0007669"/>
    <property type="project" value="UniProtKB-SubCell"/>
</dbReference>
<dbReference type="InterPro" id="IPR051666">
    <property type="entry name" value="SP_Capacitation_Regulator"/>
</dbReference>
<dbReference type="GO" id="GO:0046373">
    <property type="term" value="P:L-arabinose metabolic process"/>
    <property type="evidence" value="ECO:0007669"/>
    <property type="project" value="InterPro"/>
</dbReference>
<gene>
    <name evidence="12" type="ORF">pdam_00017802</name>
</gene>
<protein>
    <recommendedName>
        <fullName evidence="14">PA14 domain-containing protein</fullName>
    </recommendedName>
</protein>
<dbReference type="Gene3D" id="2.60.120.1560">
    <property type="match status" value="1"/>
</dbReference>
<dbReference type="InterPro" id="IPR011658">
    <property type="entry name" value="PA14_dom"/>
</dbReference>
<evidence type="ECO:0008006" key="14">
    <source>
        <dbReference type="Google" id="ProtNLM"/>
    </source>
</evidence>
<dbReference type="SUPFAM" id="SSF56988">
    <property type="entry name" value="Anthrax protective antigen"/>
    <property type="match status" value="1"/>
</dbReference>
<dbReference type="SUPFAM" id="SSF110221">
    <property type="entry name" value="AbfB domain"/>
    <property type="match status" value="1"/>
</dbReference>
<dbReference type="GO" id="GO:0009986">
    <property type="term" value="C:cell surface"/>
    <property type="evidence" value="ECO:0007669"/>
    <property type="project" value="TreeGrafter"/>
</dbReference>
<dbReference type="Pfam" id="PF05270">
    <property type="entry name" value="AbfB"/>
    <property type="match status" value="1"/>
</dbReference>
<evidence type="ECO:0000256" key="6">
    <source>
        <dbReference type="PROSITE-ProRule" id="PRU00479"/>
    </source>
</evidence>
<keyword evidence="4" id="KW-0677">Repeat</keyword>
<reference evidence="12 13" key="1">
    <citation type="journal article" date="2018" name="Sci. Rep.">
        <title>Comparative analysis of the Pocillopora damicornis genome highlights role of immune system in coral evolution.</title>
        <authorList>
            <person name="Cunning R."/>
            <person name="Bay R.A."/>
            <person name="Gillette P."/>
            <person name="Baker A.C."/>
            <person name="Traylor-Knowles N."/>
        </authorList>
    </citation>
    <scope>NUCLEOTIDE SEQUENCE [LARGE SCALE GENOMIC DNA]</scope>
    <source>
        <strain evidence="12">RSMAS</strain>
        <tissue evidence="12">Whole animal</tissue>
    </source>
</reference>
<evidence type="ECO:0000256" key="4">
    <source>
        <dbReference type="ARBA" id="ARBA00022737"/>
    </source>
</evidence>
<dbReference type="InterPro" id="IPR013806">
    <property type="entry name" value="Kringle-like"/>
</dbReference>
<feature type="domain" description="Fibronectin type-II" evidence="9">
    <location>
        <begin position="846"/>
        <end position="892"/>
    </location>
</feature>
<comment type="subcellular location">
    <subcellularLocation>
        <location evidence="1">Secreted</location>
    </subcellularLocation>
</comment>
<dbReference type="InterPro" id="IPR036943">
    <property type="entry name" value="FN_type2_sf"/>
</dbReference>
<evidence type="ECO:0000256" key="5">
    <source>
        <dbReference type="ARBA" id="ARBA00023157"/>
    </source>
</evidence>
<dbReference type="PROSITE" id="PS00023">
    <property type="entry name" value="FN2_1"/>
    <property type="match status" value="1"/>
</dbReference>
<evidence type="ECO:0000256" key="2">
    <source>
        <dbReference type="ARBA" id="ARBA00010011"/>
    </source>
</evidence>
<dbReference type="Pfam" id="PF00040">
    <property type="entry name" value="fn2"/>
    <property type="match status" value="3"/>
</dbReference>
<keyword evidence="3" id="KW-0964">Secreted</keyword>
<dbReference type="InterPro" id="IPR037524">
    <property type="entry name" value="PA14/GLEYA"/>
</dbReference>
<accession>A0A3M6U0P0</accession>
<evidence type="ECO:0000259" key="10">
    <source>
        <dbReference type="PROSITE" id="PS51379"/>
    </source>
</evidence>
<dbReference type="PROSITE" id="PS51820">
    <property type="entry name" value="PA14"/>
    <property type="match status" value="1"/>
</dbReference>
<name>A0A3M6U0P0_POCDA</name>
<feature type="domain" description="PA14" evidence="11">
    <location>
        <begin position="48"/>
        <end position="207"/>
    </location>
</feature>
<dbReference type="InterPro" id="IPR007934">
    <property type="entry name" value="AbfB_ABD"/>
</dbReference>
<dbReference type="PANTHER" id="PTHR22918:SF1">
    <property type="entry name" value="FIBRONECTIN TYPE-II DOMAIN-CONTAINING PROTEIN"/>
    <property type="match status" value="1"/>
</dbReference>
<dbReference type="EMBL" id="RCHS01002450">
    <property type="protein sequence ID" value="RMX47265.1"/>
    <property type="molecule type" value="Genomic_DNA"/>
</dbReference>
<dbReference type="GO" id="GO:0008201">
    <property type="term" value="F:heparin binding"/>
    <property type="evidence" value="ECO:0007669"/>
    <property type="project" value="TreeGrafter"/>
</dbReference>
<feature type="non-terminal residue" evidence="12">
    <location>
        <position position="1188"/>
    </location>
</feature>
<dbReference type="AlphaFoldDB" id="A0A3M6U0P0"/>
<dbReference type="PROSITE" id="PS51092">
    <property type="entry name" value="FN2_2"/>
    <property type="match status" value="3"/>
</dbReference>
<dbReference type="Pfam" id="PF07691">
    <property type="entry name" value="PA14"/>
    <property type="match status" value="1"/>
</dbReference>
<dbReference type="Gene3D" id="2.80.10.50">
    <property type="match status" value="1"/>
</dbReference>
<dbReference type="PANTHER" id="PTHR22918">
    <property type="entry name" value="SEMINAL PLASMA PROTEIN"/>
    <property type="match status" value="1"/>
</dbReference>
<dbReference type="SMART" id="SM00059">
    <property type="entry name" value="FN2"/>
    <property type="match status" value="3"/>
</dbReference>
<evidence type="ECO:0000256" key="1">
    <source>
        <dbReference type="ARBA" id="ARBA00004613"/>
    </source>
</evidence>
<feature type="signal peptide" evidence="8">
    <location>
        <begin position="1"/>
        <end position="22"/>
    </location>
</feature>
<dbReference type="Gene3D" id="2.10.10.10">
    <property type="entry name" value="Fibronectin, type II, collagen-binding"/>
    <property type="match status" value="3"/>
</dbReference>
<dbReference type="FunFam" id="2.10.10.10:FF:000009">
    <property type="entry name" value="Epididymal sperm-binding protein 1"/>
    <property type="match status" value="1"/>
</dbReference>
<comment type="caution">
    <text evidence="6">Lacks conserved residue(s) required for the propagation of feature annotation.</text>
</comment>
<evidence type="ECO:0000259" key="9">
    <source>
        <dbReference type="PROSITE" id="PS51092"/>
    </source>
</evidence>
<evidence type="ECO:0000259" key="11">
    <source>
        <dbReference type="PROSITE" id="PS51820"/>
    </source>
</evidence>
<dbReference type="PROSITE" id="PS51379">
    <property type="entry name" value="4FE4S_FER_2"/>
    <property type="match status" value="1"/>
</dbReference>
<evidence type="ECO:0000256" key="8">
    <source>
        <dbReference type="SAM" id="SignalP"/>
    </source>
</evidence>
<dbReference type="CDD" id="cd00062">
    <property type="entry name" value="FN2"/>
    <property type="match status" value="3"/>
</dbReference>
<proteinExistence type="inferred from homology"/>
<keyword evidence="13" id="KW-1185">Reference proteome</keyword>
<evidence type="ECO:0000313" key="12">
    <source>
        <dbReference type="EMBL" id="RMX47265.1"/>
    </source>
</evidence>
<keyword evidence="5" id="KW-1015">Disulfide bond</keyword>
<sequence>MRGAQIFLFGIFTNMFNWPSWAAKINEERKETQYRDLFGHFHPNEEIRYQQGVIVERWDDIDGYLVAKLLQDPRFPKLPTSRQYNTEFSEPHDWGTNYGSRVRGYFVPLQTGYHIFQIASDDQGKLFFSLDENPDGKMLIARVDKGHESSHLGFIAYPEQKSQRIHLIKGSYYYLEGIHKQQYGRDNFDVGVITPDGKEHNPIPSEFLRTTTPPKPRLNETSSSTLITIAAQAGAKAGASLGVKQAMKSGATAGAEAGAMAGEKAGAEAGAIAAKETAMKVATKTLREALVKIGTFNKPIFNIYTANGSVTSLQQGAISQAGAQTGIQAGVTGTAGAGAAAGAQTELITDTYVVGNAGLESQVGVTLGITGTHVMTSGEAQGTTITGLFTHAVFHNKTLVYIYPPLGINALIFAKKKGLIDPRGFALKIVSTAMYVIYSTDVPAVQDPKVNLCWRITSGRLELSRSCQVFVVRIPGFIPGTKDEQSISFESVCLPDSYVRQKNYKFILGKTGNTTFRQDASFAFSRAFSAGFQFNLKERKGWYICRSSNKTYHRADLEADFHLDNINWLRRCAFVLRPLSATESPRMNCFGTNKPPHPPHPTDRPTTKPTPVKTISSTPKTLPTTATPHKPKGPCMYLKFWNNAGIPFMLHSSLKPEGYLVKGRNLLLQYVIGSGKVVKRSLDANYDDKYLPQVMEDLGDSQQLFLDKSEIPSTGKHFVSFWARDPAGKRKILLEGKETLYVTPGFQCHHFIYVTVTSRPKPIASVTLPTLPPISTPPLVPGCMQTHGGTSMGACCIFPFIYRGSPQHRCTRAERGYRWCSSTIDYDKDKLWGFCAACFLSHGGNSNGNCCHFPFVYKGTIHPTCTTHDASKPWCATTYNYDIDKQWGYCGGDAPGSASQPKISYGPCSFECDGKCIDSCPDYCCVKNMRQRNTQQTLQATLNQAQQGSTAQQVSPIPNTSSECPAICSKFCAPDCPFRCCNLPSLPSHYVPSVDPSQVHCQPICLRVCFNTCPRQCCSTTQSGVTRDTSSYTLTLPCPANCYHSCHDKCPMQCCKTAQHEKRRIPVLDNYSSSPLSVRSTSVCPASCHTSCSRSCPKNCCKMQIDKAGKSKRRGLSKSVCKDGHITAGGNAQGACCRLPFIYKGTVFWRCTAEDADKKWCSVTKVFDLDRKWGYCACPGNNKWPYGL</sequence>